<keyword evidence="2" id="KW-1185">Reference proteome</keyword>
<comment type="caution">
    <text evidence="1">The sequence shown here is derived from an EMBL/GenBank/DDBJ whole genome shotgun (WGS) entry which is preliminary data.</text>
</comment>
<evidence type="ECO:0000313" key="2">
    <source>
        <dbReference type="Proteomes" id="UP001157017"/>
    </source>
</evidence>
<sequence>MFSLPVVQALAVPADQRRLDRDALPHLHGGDVGPDGLDDADDLVARLVGRLDERVLAVRGVRVGAADAAHRRAHQRLGGRRLGLLDLVDGDPVGVHDHAAHLGHDGSPVLFVDG</sequence>
<proteinExistence type="predicted"/>
<name>A0ABQ6JIE6_9ACTN</name>
<dbReference type="EMBL" id="BSUZ01000001">
    <property type="protein sequence ID" value="GMA87983.1"/>
    <property type="molecule type" value="Genomic_DNA"/>
</dbReference>
<accession>A0ABQ6JIE6</accession>
<reference evidence="2" key="1">
    <citation type="journal article" date="2019" name="Int. J. Syst. Evol. Microbiol.">
        <title>The Global Catalogue of Microorganisms (GCM) 10K type strain sequencing project: providing services to taxonomists for standard genome sequencing and annotation.</title>
        <authorList>
            <consortium name="The Broad Institute Genomics Platform"/>
            <consortium name="The Broad Institute Genome Sequencing Center for Infectious Disease"/>
            <person name="Wu L."/>
            <person name="Ma J."/>
        </authorList>
    </citation>
    <scope>NUCLEOTIDE SEQUENCE [LARGE SCALE GENOMIC DNA]</scope>
    <source>
        <strain evidence="2">NBRC 108730</strain>
    </source>
</reference>
<gene>
    <name evidence="1" type="ORF">GCM10025868_32330</name>
</gene>
<evidence type="ECO:0000313" key="1">
    <source>
        <dbReference type="EMBL" id="GMA87983.1"/>
    </source>
</evidence>
<organism evidence="1 2">
    <name type="scientific">Angustibacter aerolatus</name>
    <dbReference type="NCBI Taxonomy" id="1162965"/>
    <lineage>
        <taxon>Bacteria</taxon>
        <taxon>Bacillati</taxon>
        <taxon>Actinomycetota</taxon>
        <taxon>Actinomycetes</taxon>
        <taxon>Kineosporiales</taxon>
        <taxon>Kineosporiaceae</taxon>
    </lineage>
</organism>
<protein>
    <submittedName>
        <fullName evidence="1">Uncharacterized protein</fullName>
    </submittedName>
</protein>
<dbReference type="Proteomes" id="UP001157017">
    <property type="component" value="Unassembled WGS sequence"/>
</dbReference>